<dbReference type="PANTHER" id="PTHR45786">
    <property type="entry name" value="DNA BINDING PROTEIN-LIKE"/>
    <property type="match status" value="1"/>
</dbReference>
<keyword evidence="1" id="KW-0347">Helicase</keyword>
<gene>
    <name evidence="1" type="ORF">Tci_475102</name>
</gene>
<evidence type="ECO:0000313" key="1">
    <source>
        <dbReference type="EMBL" id="GEZ03129.1"/>
    </source>
</evidence>
<protein>
    <submittedName>
        <fullName evidence="1">Helitron helicase-like domain-containing protein</fullName>
    </submittedName>
</protein>
<keyword evidence="1" id="KW-0378">Hydrolase</keyword>
<accession>A0A699I1K2</accession>
<sequence>MYYKPTCAGLASRAQDIGSNNALPKGVSSLYMDIGGKVVLEDEREPLDYIKHLFEDHYFLENIRAYNKMFNMTSFDARVDDSINNGRGPYVFKIFEQIYHYIDTLFLFVGDPPRDKAENDWWKKETYNELLFKAGRLFQLHERFDSYDLLFRDGRLFQQYVVGVYRYIKQNQTDYYRQHQVDIRKDYLSDIYDAISRGDHEDALAICRVLGVDPNIIDFA</sequence>
<proteinExistence type="predicted"/>
<name>A0A699I1K2_TANCI</name>
<reference evidence="1" key="1">
    <citation type="journal article" date="2019" name="Sci. Rep.">
        <title>Draft genome of Tanacetum cinerariifolium, the natural source of mosquito coil.</title>
        <authorList>
            <person name="Yamashiro T."/>
            <person name="Shiraishi A."/>
            <person name="Satake H."/>
            <person name="Nakayama K."/>
        </authorList>
    </citation>
    <scope>NUCLEOTIDE SEQUENCE</scope>
</reference>
<keyword evidence="1" id="KW-0067">ATP-binding</keyword>
<keyword evidence="1" id="KW-0547">Nucleotide-binding</keyword>
<organism evidence="1">
    <name type="scientific">Tanacetum cinerariifolium</name>
    <name type="common">Dalmatian daisy</name>
    <name type="synonym">Chrysanthemum cinerariifolium</name>
    <dbReference type="NCBI Taxonomy" id="118510"/>
    <lineage>
        <taxon>Eukaryota</taxon>
        <taxon>Viridiplantae</taxon>
        <taxon>Streptophyta</taxon>
        <taxon>Embryophyta</taxon>
        <taxon>Tracheophyta</taxon>
        <taxon>Spermatophyta</taxon>
        <taxon>Magnoliopsida</taxon>
        <taxon>eudicotyledons</taxon>
        <taxon>Gunneridae</taxon>
        <taxon>Pentapetalae</taxon>
        <taxon>asterids</taxon>
        <taxon>campanulids</taxon>
        <taxon>Asterales</taxon>
        <taxon>Asteraceae</taxon>
        <taxon>Asteroideae</taxon>
        <taxon>Anthemideae</taxon>
        <taxon>Anthemidinae</taxon>
        <taxon>Tanacetum</taxon>
    </lineage>
</organism>
<comment type="caution">
    <text evidence="1">The sequence shown here is derived from an EMBL/GenBank/DDBJ whole genome shotgun (WGS) entry which is preliminary data.</text>
</comment>
<dbReference type="EMBL" id="BKCJ010233771">
    <property type="protein sequence ID" value="GEZ03129.1"/>
    <property type="molecule type" value="Genomic_DNA"/>
</dbReference>
<dbReference type="GO" id="GO:0004386">
    <property type="term" value="F:helicase activity"/>
    <property type="evidence" value="ECO:0007669"/>
    <property type="project" value="UniProtKB-KW"/>
</dbReference>
<dbReference type="AlphaFoldDB" id="A0A699I1K2"/>
<dbReference type="PANTHER" id="PTHR45786:SF74">
    <property type="entry name" value="ATP-DEPENDENT DNA HELICASE"/>
    <property type="match status" value="1"/>
</dbReference>